<dbReference type="InterPro" id="IPR044865">
    <property type="entry name" value="MRH_dom"/>
</dbReference>
<dbReference type="Proteomes" id="UP000887568">
    <property type="component" value="Unplaced"/>
</dbReference>
<organism evidence="13 14">
    <name type="scientific">Patiria miniata</name>
    <name type="common">Bat star</name>
    <name type="synonym">Asterina miniata</name>
    <dbReference type="NCBI Taxonomy" id="46514"/>
    <lineage>
        <taxon>Eukaryota</taxon>
        <taxon>Metazoa</taxon>
        <taxon>Echinodermata</taxon>
        <taxon>Eleutherozoa</taxon>
        <taxon>Asterozoa</taxon>
        <taxon>Asteroidea</taxon>
        <taxon>Valvatacea</taxon>
        <taxon>Valvatida</taxon>
        <taxon>Asterinidae</taxon>
        <taxon>Patiria</taxon>
    </lineage>
</organism>
<evidence type="ECO:0000256" key="3">
    <source>
        <dbReference type="ARBA" id="ARBA00022729"/>
    </source>
</evidence>
<dbReference type="CTD" id="10956"/>
<dbReference type="Gene3D" id="2.70.130.10">
    <property type="entry name" value="Mannose-6-phosphate receptor binding domain"/>
    <property type="match status" value="1"/>
</dbReference>
<feature type="region of interest" description="Disordered" evidence="11">
    <location>
        <begin position="504"/>
        <end position="528"/>
    </location>
</feature>
<comment type="similarity">
    <text evidence="2">Belongs to the OS-9 family.</text>
</comment>
<dbReference type="PROSITE" id="PS51914">
    <property type="entry name" value="MRH"/>
    <property type="match status" value="1"/>
</dbReference>
<dbReference type="GO" id="GO:0030970">
    <property type="term" value="P:retrograde protein transport, ER to cytosol"/>
    <property type="evidence" value="ECO:0007669"/>
    <property type="project" value="TreeGrafter"/>
</dbReference>
<feature type="compositionally biased region" description="Basic and acidic residues" evidence="11">
    <location>
        <begin position="504"/>
        <end position="517"/>
    </location>
</feature>
<evidence type="ECO:0000256" key="9">
    <source>
        <dbReference type="ARBA" id="ARBA00066177"/>
    </source>
</evidence>
<dbReference type="GeneID" id="119720322"/>
<dbReference type="EnsemblMetazoa" id="XM_038189964.1">
    <property type="protein sequence ID" value="XP_038045892.1"/>
    <property type="gene ID" value="LOC119720322"/>
</dbReference>
<keyword evidence="4" id="KW-0430">Lectin</keyword>
<dbReference type="GO" id="GO:0030968">
    <property type="term" value="P:endoplasmic reticulum unfolded protein response"/>
    <property type="evidence" value="ECO:0007669"/>
    <property type="project" value="InterPro"/>
</dbReference>
<dbReference type="Pfam" id="PF07915">
    <property type="entry name" value="PRKCSH"/>
    <property type="match status" value="1"/>
</dbReference>
<dbReference type="InterPro" id="IPR009011">
    <property type="entry name" value="Man6P_isomerase_rcpt-bd_dom_sf"/>
</dbReference>
<feature type="region of interest" description="Disordered" evidence="11">
    <location>
        <begin position="271"/>
        <end position="316"/>
    </location>
</feature>
<dbReference type="SUPFAM" id="SSF50911">
    <property type="entry name" value="Mannose 6-phosphate receptor domain"/>
    <property type="match status" value="1"/>
</dbReference>
<name>A0A913Z2G3_PATMI</name>
<dbReference type="PANTHER" id="PTHR15414">
    <property type="entry name" value="OS-9-RELATED"/>
    <property type="match status" value="1"/>
</dbReference>
<keyword evidence="7" id="KW-0325">Glycoprotein</keyword>
<feature type="compositionally biased region" description="Polar residues" evidence="11">
    <location>
        <begin position="289"/>
        <end position="301"/>
    </location>
</feature>
<evidence type="ECO:0000256" key="10">
    <source>
        <dbReference type="ARBA" id="ARBA00069647"/>
    </source>
</evidence>
<evidence type="ECO:0000256" key="11">
    <source>
        <dbReference type="SAM" id="MobiDB-lite"/>
    </source>
</evidence>
<dbReference type="OMA" id="WLKRLYV"/>
<evidence type="ECO:0000256" key="4">
    <source>
        <dbReference type="ARBA" id="ARBA00022734"/>
    </source>
</evidence>
<feature type="domain" description="MRH" evidence="12">
    <location>
        <begin position="103"/>
        <end position="222"/>
    </location>
</feature>
<dbReference type="OrthoDB" id="448954at2759"/>
<evidence type="ECO:0000313" key="14">
    <source>
        <dbReference type="Proteomes" id="UP000887568"/>
    </source>
</evidence>
<evidence type="ECO:0000256" key="6">
    <source>
        <dbReference type="ARBA" id="ARBA00023157"/>
    </source>
</evidence>
<accession>A0A913Z2G3</accession>
<feature type="region of interest" description="Disordered" evidence="11">
    <location>
        <begin position="656"/>
        <end position="679"/>
    </location>
</feature>
<evidence type="ECO:0000256" key="1">
    <source>
        <dbReference type="ARBA" id="ARBA00004319"/>
    </source>
</evidence>
<evidence type="ECO:0000256" key="8">
    <source>
        <dbReference type="ARBA" id="ARBA00053710"/>
    </source>
</evidence>
<feature type="compositionally biased region" description="Acidic residues" evidence="11">
    <location>
        <begin position="465"/>
        <end position="486"/>
    </location>
</feature>
<dbReference type="RefSeq" id="XP_038045892.1">
    <property type="nucleotide sequence ID" value="XM_038189964.1"/>
</dbReference>
<evidence type="ECO:0000256" key="2">
    <source>
        <dbReference type="ARBA" id="ARBA00009918"/>
    </source>
</evidence>
<dbReference type="InterPro" id="IPR045149">
    <property type="entry name" value="OS-9-like"/>
</dbReference>
<evidence type="ECO:0000256" key="7">
    <source>
        <dbReference type="ARBA" id="ARBA00023180"/>
    </source>
</evidence>
<evidence type="ECO:0000256" key="5">
    <source>
        <dbReference type="ARBA" id="ARBA00022824"/>
    </source>
</evidence>
<feature type="compositionally biased region" description="Low complexity" evidence="11">
    <location>
        <begin position="658"/>
        <end position="671"/>
    </location>
</feature>
<dbReference type="GO" id="GO:0030246">
    <property type="term" value="F:carbohydrate binding"/>
    <property type="evidence" value="ECO:0007669"/>
    <property type="project" value="UniProtKB-KW"/>
</dbReference>
<comment type="subcellular location">
    <subcellularLocation>
        <location evidence="1">Endoplasmic reticulum lumen</location>
    </subcellularLocation>
</comment>
<dbReference type="PROSITE" id="PS00018">
    <property type="entry name" value="EF_HAND_1"/>
    <property type="match status" value="1"/>
</dbReference>
<dbReference type="InterPro" id="IPR012913">
    <property type="entry name" value="OS9-like_dom"/>
</dbReference>
<evidence type="ECO:0000259" key="12">
    <source>
        <dbReference type="PROSITE" id="PS51914"/>
    </source>
</evidence>
<keyword evidence="3" id="KW-0732">Signal</keyword>
<protein>
    <recommendedName>
        <fullName evidence="10">Protein OS-9</fullName>
    </recommendedName>
</protein>
<comment type="subunit">
    <text evidence="9">Component of the HRD1 complex, which comprises at least SYNV1/HRD1, DERL1/2, FAM8A1, HERPUD1/HERP, OS9, SEL1L and UBE2J1. FAM8A1 is stabilized by interaction with SYNV1, which prevents its proteasomal degradation. OS9 and UBE2J1 recruitment to the complex may be mediated by SEL1L. Through this complex, may interact with ERLEC1 and HSPA5. Interacts (via C-terminus) with CPNE6 (via second C2 domain); this interaction occurs in a calcium-dependent manner in vitro. Interacts with CREB3.</text>
</comment>
<keyword evidence="5" id="KW-0256">Endoplasmic reticulum</keyword>
<comment type="function">
    <text evidence="8">Lectin component of the HRD1 complex, which functions in endoplasmic reticulum (ER) quality control and ER-associated degradation (ERAD). Specifically recognizes and binds improperly folded glycoproteins as well as hyperglycosylated proteins, retain them in the ER, and transfers them to the ubiquitination machinery and promote their degradation. Possible targets include TRPV4 as well as hyperglycosylated HSP90B1.</text>
</comment>
<dbReference type="PANTHER" id="PTHR15414:SF5">
    <property type="entry name" value="PROTEIN OS-9"/>
    <property type="match status" value="1"/>
</dbReference>
<feature type="region of interest" description="Disordered" evidence="11">
    <location>
        <begin position="359"/>
        <end position="390"/>
    </location>
</feature>
<keyword evidence="14" id="KW-1185">Reference proteome</keyword>
<dbReference type="InterPro" id="IPR018247">
    <property type="entry name" value="EF_Hand_1_Ca_BS"/>
</dbReference>
<feature type="compositionally biased region" description="Acidic residues" evidence="11">
    <location>
        <begin position="381"/>
        <end position="390"/>
    </location>
</feature>
<feature type="compositionally biased region" description="Basic and acidic residues" evidence="11">
    <location>
        <begin position="359"/>
        <end position="380"/>
    </location>
</feature>
<dbReference type="GO" id="GO:0005788">
    <property type="term" value="C:endoplasmic reticulum lumen"/>
    <property type="evidence" value="ECO:0007669"/>
    <property type="project" value="UniProtKB-SubCell"/>
</dbReference>
<reference evidence="13" key="1">
    <citation type="submission" date="2022-11" db="UniProtKB">
        <authorList>
            <consortium name="EnsemblMetazoa"/>
        </authorList>
    </citation>
    <scope>IDENTIFICATION</scope>
</reference>
<sequence>MAKLTWERCFLVFCCSFSLFCSNIFAFLDLEELKSVHYDIDILSTPVLLGRPVQQEVMHLRSKFGQQYECQLPDMTDYEKDQEEEKLATDMGISELLKPMENAPCLVKTKDWWSYEYCHGQHVKQYHLEDGNVVGDDLYLGYYESEMDWNNKTHKDAKRHRLNRYHSHTYVNGTKCDLTKKPRETEVRFLCAEGQGDSIFRIDEPSSCAYILTIHTSRTCHHPYLRPPPSLKARPVLCYPALEQEQYEKYLEIKQEKQEKDKKNEQHMIAIGTSEGSQSKDSSVADGASTPTQEPSTSQETPARKTPFESALFEDLDQTEVNIDGLEEAMSMGVDPTQLSNLVKSILNSVKDDVKSIDKEVKDKSETGEDSSETKELTREIDDDDDDDDDFLEKLALSDLDMEGMLDDPELQSLMEEDIGELVSRFRRQISQVTSDPVEAAQMHKMLDSIEATLKEIDTVNSLIDETDGDDDDDSDDDDDDENDGDDAGRMLAKTLKNLINEVREKSEENKMADLKKPSTSLSAADAGGKGQVKLKVTKVSLDRSRKAKQDSPKETMVYDNEHRPIEEAIMQQLENAGVNADAGKIEFRIVTYSPNEWPGDEEEDGVTILTEEESNYFKNVVMGLLGGGAETTEQQRQRRLENNYQFTWDSLGTAELGTSSALGTDATTTDAEAEESEP</sequence>
<feature type="region of interest" description="Disordered" evidence="11">
    <location>
        <begin position="462"/>
        <end position="489"/>
    </location>
</feature>
<dbReference type="AlphaFoldDB" id="A0A913Z2G3"/>
<keyword evidence="6" id="KW-1015">Disulfide bond</keyword>
<proteinExistence type="inferred from homology"/>
<evidence type="ECO:0000313" key="13">
    <source>
        <dbReference type="EnsemblMetazoa" id="XP_038045892.1"/>
    </source>
</evidence>
<dbReference type="FunFam" id="2.70.130.10:FF:000002">
    <property type="entry name" value="protein OS-9 isoform X1"/>
    <property type="match status" value="1"/>
</dbReference>